<feature type="transmembrane region" description="Helical" evidence="7">
    <location>
        <begin position="108"/>
        <end position="130"/>
    </location>
</feature>
<protein>
    <submittedName>
        <fullName evidence="9">MFS transporter</fullName>
    </submittedName>
</protein>
<evidence type="ECO:0000256" key="5">
    <source>
        <dbReference type="ARBA" id="ARBA00022989"/>
    </source>
</evidence>
<dbReference type="SUPFAM" id="SSF103473">
    <property type="entry name" value="MFS general substrate transporter"/>
    <property type="match status" value="1"/>
</dbReference>
<dbReference type="Gene3D" id="1.20.1250.20">
    <property type="entry name" value="MFS general substrate transporter like domains"/>
    <property type="match status" value="1"/>
</dbReference>
<evidence type="ECO:0000256" key="1">
    <source>
        <dbReference type="ARBA" id="ARBA00004651"/>
    </source>
</evidence>
<comment type="caution">
    <text evidence="9">The sequence shown here is derived from an EMBL/GenBank/DDBJ whole genome shotgun (WGS) entry which is preliminary data.</text>
</comment>
<dbReference type="PROSITE" id="PS50850">
    <property type="entry name" value="MFS"/>
    <property type="match status" value="1"/>
</dbReference>
<dbReference type="InterPro" id="IPR020846">
    <property type="entry name" value="MFS_dom"/>
</dbReference>
<dbReference type="PANTHER" id="PTHR42718">
    <property type="entry name" value="MAJOR FACILITATOR SUPERFAMILY MULTIDRUG TRANSPORTER MFSC"/>
    <property type="match status" value="1"/>
</dbReference>
<feature type="transmembrane region" description="Helical" evidence="7">
    <location>
        <begin position="233"/>
        <end position="251"/>
    </location>
</feature>
<dbReference type="InterPro" id="IPR011701">
    <property type="entry name" value="MFS"/>
</dbReference>
<keyword evidence="5 7" id="KW-1133">Transmembrane helix</keyword>
<feature type="transmembrane region" description="Helical" evidence="7">
    <location>
        <begin position="207"/>
        <end position="227"/>
    </location>
</feature>
<feature type="transmembrane region" description="Helical" evidence="7">
    <location>
        <begin position="408"/>
        <end position="428"/>
    </location>
</feature>
<dbReference type="Pfam" id="PF07690">
    <property type="entry name" value="MFS_1"/>
    <property type="match status" value="1"/>
</dbReference>
<keyword evidence="6 7" id="KW-0472">Membrane</keyword>
<dbReference type="PRINTS" id="PR01036">
    <property type="entry name" value="TCRTETB"/>
</dbReference>
<feature type="transmembrane region" description="Helical" evidence="7">
    <location>
        <begin position="169"/>
        <end position="187"/>
    </location>
</feature>
<evidence type="ECO:0000313" key="9">
    <source>
        <dbReference type="EMBL" id="MDC7714060.1"/>
    </source>
</evidence>
<dbReference type="CDD" id="cd17321">
    <property type="entry name" value="MFS_MMR_MDR_like"/>
    <property type="match status" value="1"/>
</dbReference>
<gene>
    <name evidence="9" type="ORF">PQU96_07945</name>
</gene>
<dbReference type="InterPro" id="IPR036259">
    <property type="entry name" value="MFS_trans_sf"/>
</dbReference>
<dbReference type="Proteomes" id="UP001222030">
    <property type="component" value="Unassembled WGS sequence"/>
</dbReference>
<feature type="transmembrane region" description="Helical" evidence="7">
    <location>
        <begin position="271"/>
        <end position="296"/>
    </location>
</feature>
<evidence type="ECO:0000256" key="4">
    <source>
        <dbReference type="ARBA" id="ARBA00022692"/>
    </source>
</evidence>
<evidence type="ECO:0000256" key="7">
    <source>
        <dbReference type="SAM" id="Phobius"/>
    </source>
</evidence>
<feature type="transmembrane region" description="Helical" evidence="7">
    <location>
        <begin position="302"/>
        <end position="325"/>
    </location>
</feature>
<keyword evidence="4 7" id="KW-0812">Transmembrane</keyword>
<keyword evidence="2" id="KW-0813">Transport</keyword>
<accession>A0ABT5INE0</accession>
<sequence>MKSDKQTVPAATTGERRALLSLSLAMLLSSLGTSIANVALPTLSEVFSASFQQVQWVVLSYLLAITTLIVSAGRLGDLFGRRPLLLLGVGVFTVASLLGTYPSLPVLIAARAVQGLGAALMMALSMAYVADIVPRERTGSAMGLLGTASAIGTAMGPSLGGLLIGTLGWQAVFAANVPLGIAAFFLLQRHLPATTTPRQTARGRFDYTGTVLLSLTLAAYALAMTAGRGDWGLRNNALLGLALVAATLFVISQQRASEPLIKLSLLGRPFLMAGMAMSTLVTAVVMATLVVGPFYLTQALGLSAAQLGLVMSAGPLVAALGGVPAGQLVDRYGARPMTLLGLLLMLAGSSALASLPIAVGVAGYMAALATTTAGYALFQAANNTQVMVGVTAETRGLVSGLLSLSRNLGLITGTAAMGAVFAMASKAATLPAGSPQAASSGMHTTFVVAAALIVLALLLGLRRRVPQVQTA</sequence>
<feature type="transmembrane region" description="Helical" evidence="7">
    <location>
        <begin position="440"/>
        <end position="461"/>
    </location>
</feature>
<feature type="transmembrane region" description="Helical" evidence="7">
    <location>
        <begin position="337"/>
        <end position="355"/>
    </location>
</feature>
<feature type="transmembrane region" description="Helical" evidence="7">
    <location>
        <begin position="84"/>
        <end position="102"/>
    </location>
</feature>
<evidence type="ECO:0000256" key="3">
    <source>
        <dbReference type="ARBA" id="ARBA00022475"/>
    </source>
</evidence>
<evidence type="ECO:0000313" key="10">
    <source>
        <dbReference type="Proteomes" id="UP001222030"/>
    </source>
</evidence>
<feature type="transmembrane region" description="Helical" evidence="7">
    <location>
        <begin position="142"/>
        <end position="163"/>
    </location>
</feature>
<comment type="subcellular location">
    <subcellularLocation>
        <location evidence="1">Cell membrane</location>
        <topology evidence="1">Multi-pass membrane protein</topology>
    </subcellularLocation>
</comment>
<dbReference type="Gene3D" id="1.20.1720.10">
    <property type="entry name" value="Multidrug resistance protein D"/>
    <property type="match status" value="1"/>
</dbReference>
<dbReference type="RefSeq" id="WP_272771756.1">
    <property type="nucleotide sequence ID" value="NZ_JAQQLE010000006.1"/>
</dbReference>
<evidence type="ECO:0000256" key="6">
    <source>
        <dbReference type="ARBA" id="ARBA00023136"/>
    </source>
</evidence>
<dbReference type="EMBL" id="JAQQLE010000006">
    <property type="protein sequence ID" value="MDC7714060.1"/>
    <property type="molecule type" value="Genomic_DNA"/>
</dbReference>
<keyword evidence="3" id="KW-1003">Cell membrane</keyword>
<keyword evidence="10" id="KW-1185">Reference proteome</keyword>
<evidence type="ECO:0000256" key="2">
    <source>
        <dbReference type="ARBA" id="ARBA00022448"/>
    </source>
</evidence>
<reference evidence="9 10" key="1">
    <citation type="submission" date="2023-01" db="EMBL/GenBank/DDBJ databases">
        <title>Novel species of the genus Vogesella isolated from rivers.</title>
        <authorList>
            <person name="Lu H."/>
        </authorList>
    </citation>
    <scope>NUCLEOTIDE SEQUENCE [LARGE SCALE GENOMIC DNA]</scope>
    <source>
        <strain evidence="9 10">LYT5W</strain>
    </source>
</reference>
<feature type="transmembrane region" description="Helical" evidence="7">
    <location>
        <begin position="361"/>
        <end position="378"/>
    </location>
</feature>
<proteinExistence type="predicted"/>
<feature type="transmembrane region" description="Helical" evidence="7">
    <location>
        <begin position="56"/>
        <end position="72"/>
    </location>
</feature>
<feature type="domain" description="Major facilitator superfamily (MFS) profile" evidence="8">
    <location>
        <begin position="18"/>
        <end position="468"/>
    </location>
</feature>
<name>A0ABT5INE0_9NEIS</name>
<evidence type="ECO:0000259" key="8">
    <source>
        <dbReference type="PROSITE" id="PS50850"/>
    </source>
</evidence>
<dbReference type="PANTHER" id="PTHR42718:SF46">
    <property type="entry name" value="BLR6921 PROTEIN"/>
    <property type="match status" value="1"/>
</dbReference>
<organism evidence="9 10">
    <name type="scientific">Vogesella margarita</name>
    <dbReference type="NCBI Taxonomy" id="2984199"/>
    <lineage>
        <taxon>Bacteria</taxon>
        <taxon>Pseudomonadati</taxon>
        <taxon>Pseudomonadota</taxon>
        <taxon>Betaproteobacteria</taxon>
        <taxon>Neisseriales</taxon>
        <taxon>Chromobacteriaceae</taxon>
        <taxon>Vogesella</taxon>
    </lineage>
</organism>